<protein>
    <submittedName>
        <fullName evidence="1">ABC-2 type transport system permease protein</fullName>
    </submittedName>
</protein>
<name>A0ACC5MGH9_9PSED</name>
<evidence type="ECO:0000313" key="1">
    <source>
        <dbReference type="EMBL" id="MBB2887832.1"/>
    </source>
</evidence>
<evidence type="ECO:0000313" key="2">
    <source>
        <dbReference type="Proteomes" id="UP000589818"/>
    </source>
</evidence>
<sequence length="263" mass="28917">MSRFVMKVAGVARTAIRRKVAHRAELFVLVLASLVPLFMMIIWMGIAKDAALDGFTPAKFAAYFALVFLVGEIVSSTAAEEVESDIHSGDIGSFLLKPFNIGLYYFLSELASALVRVIPIFFLVAGVFVFSEAGSYLNMAYLLPALLGVILGFAINYLLYFIGGLAAFWSDQASAFDLVLTYMLTLFGGVLAPLSLYPGWMQSILEWSPFPYIINFPIRIIMGELNAEQLMSGLLFQIVLVAALSLLARFIWAAGIKRYSVFG</sequence>
<comment type="caution">
    <text evidence="1">The sequence shown here is derived from an EMBL/GenBank/DDBJ whole genome shotgun (WGS) entry which is preliminary data.</text>
</comment>
<dbReference type="EMBL" id="JACHVR010000002">
    <property type="protein sequence ID" value="MBB2887832.1"/>
    <property type="molecule type" value="Genomic_DNA"/>
</dbReference>
<reference evidence="1" key="1">
    <citation type="submission" date="2020-08" db="EMBL/GenBank/DDBJ databases">
        <title>Plant associated metagenomes--Microbial community diversity and host control of community assembly across model and emerging plant ecological genomics systems.</title>
        <authorList>
            <person name="Dangl J."/>
        </authorList>
    </citation>
    <scope>NUCLEOTIDE SEQUENCE</scope>
    <source>
        <strain evidence="1">KD5</strain>
    </source>
</reference>
<dbReference type="Proteomes" id="UP000589818">
    <property type="component" value="Unassembled WGS sequence"/>
</dbReference>
<gene>
    <name evidence="1" type="ORF">FHR69_003772</name>
</gene>
<accession>A0ACC5MGH9</accession>
<organism evidence="1 2">
    <name type="scientific">Pseudomonas umsongensis</name>
    <dbReference type="NCBI Taxonomy" id="198618"/>
    <lineage>
        <taxon>Bacteria</taxon>
        <taxon>Pseudomonadati</taxon>
        <taxon>Pseudomonadota</taxon>
        <taxon>Gammaproteobacteria</taxon>
        <taxon>Pseudomonadales</taxon>
        <taxon>Pseudomonadaceae</taxon>
        <taxon>Pseudomonas</taxon>
    </lineage>
</organism>
<keyword evidence="2" id="KW-1185">Reference proteome</keyword>
<proteinExistence type="predicted"/>